<dbReference type="GO" id="GO:0008408">
    <property type="term" value="F:3'-5' exonuclease activity"/>
    <property type="evidence" value="ECO:0007669"/>
    <property type="project" value="InterPro"/>
</dbReference>
<gene>
    <name evidence="9" type="primary">holB</name>
    <name evidence="9" type="ORF">IAB98_11020</name>
</gene>
<name>A0A9D1ELF8_9FIRM</name>
<keyword evidence="5" id="KW-0235">DNA replication</keyword>
<feature type="domain" description="AAA+ ATPase" evidence="8">
    <location>
        <begin position="26"/>
        <end position="180"/>
    </location>
</feature>
<dbReference type="AlphaFoldDB" id="A0A9D1ELF8"/>
<dbReference type="GO" id="GO:0003677">
    <property type="term" value="F:DNA binding"/>
    <property type="evidence" value="ECO:0007669"/>
    <property type="project" value="InterPro"/>
</dbReference>
<proteinExistence type="predicted"/>
<evidence type="ECO:0000313" key="10">
    <source>
        <dbReference type="Proteomes" id="UP000886841"/>
    </source>
</evidence>
<evidence type="ECO:0000256" key="5">
    <source>
        <dbReference type="ARBA" id="ARBA00022705"/>
    </source>
</evidence>
<evidence type="ECO:0000259" key="8">
    <source>
        <dbReference type="SMART" id="SM00382"/>
    </source>
</evidence>
<sequence>MRTFDSVIGHKEIISHLRSAISMGKVSHAYLFCGEEGAGKNLLATIFAQALQCEKRGTDPCGVCSSCKKAEGGNHPDIIRVTHEKPASIGIEEIRSQLVEDVGIKPYTGPYKIYIVDEAEKLTVQAQNAILKTIEEPPAYAVILLLTSNAEALLPTISSRCVKLKLKAVSDTMIKNYLIDACRLPDYQAEMDAAFAQGNVGKAQKIATSEEFSQIRDYALRILKYSKDMPMQELVETMKRLAQEKETIYDYLDLFLLWFRDVLLFKATWEVDNLVFKQEINAIRERARSSSYEGLESIINAIDKAKSRLHANVNFELTMELLFLTIREN</sequence>
<dbReference type="Pfam" id="PF09115">
    <property type="entry name" value="DNApol3-delta_C"/>
    <property type="match status" value="1"/>
</dbReference>
<dbReference type="InterPro" id="IPR004622">
    <property type="entry name" value="DNA_pol_HolB"/>
</dbReference>
<dbReference type="InterPro" id="IPR003593">
    <property type="entry name" value="AAA+_ATPase"/>
</dbReference>
<evidence type="ECO:0000256" key="2">
    <source>
        <dbReference type="ARBA" id="ARBA00014363"/>
    </source>
</evidence>
<organism evidence="9 10">
    <name type="scientific">Candidatus Egerieimonas intestinavium</name>
    <dbReference type="NCBI Taxonomy" id="2840777"/>
    <lineage>
        <taxon>Bacteria</taxon>
        <taxon>Bacillati</taxon>
        <taxon>Bacillota</taxon>
        <taxon>Clostridia</taxon>
        <taxon>Lachnospirales</taxon>
        <taxon>Lachnospiraceae</taxon>
        <taxon>Lachnospiraceae incertae sedis</taxon>
        <taxon>Candidatus Egerieimonas</taxon>
    </lineage>
</organism>
<dbReference type="Pfam" id="PF13177">
    <property type="entry name" value="DNA_pol3_delta2"/>
    <property type="match status" value="1"/>
</dbReference>
<evidence type="ECO:0000256" key="4">
    <source>
        <dbReference type="ARBA" id="ARBA00022695"/>
    </source>
</evidence>
<accession>A0A9D1ELF8</accession>
<dbReference type="Gene3D" id="3.40.50.300">
    <property type="entry name" value="P-loop containing nucleotide triphosphate hydrolases"/>
    <property type="match status" value="1"/>
</dbReference>
<dbReference type="InterPro" id="IPR050238">
    <property type="entry name" value="DNA_Rep/Repair_Clamp_Loader"/>
</dbReference>
<evidence type="ECO:0000256" key="6">
    <source>
        <dbReference type="ARBA" id="ARBA00022932"/>
    </source>
</evidence>
<dbReference type="EMBL" id="DVHU01000099">
    <property type="protein sequence ID" value="HIR93936.1"/>
    <property type="molecule type" value="Genomic_DNA"/>
</dbReference>
<evidence type="ECO:0000313" key="9">
    <source>
        <dbReference type="EMBL" id="HIR93936.1"/>
    </source>
</evidence>
<reference evidence="9" key="1">
    <citation type="submission" date="2020-10" db="EMBL/GenBank/DDBJ databases">
        <authorList>
            <person name="Gilroy R."/>
        </authorList>
    </citation>
    <scope>NUCLEOTIDE SEQUENCE</scope>
    <source>
        <strain evidence="9">ChiSxjej1B13-7041</strain>
    </source>
</reference>
<evidence type="ECO:0000256" key="3">
    <source>
        <dbReference type="ARBA" id="ARBA00022679"/>
    </source>
</evidence>
<comment type="caution">
    <text evidence="9">The sequence shown here is derived from an EMBL/GenBank/DDBJ whole genome shotgun (WGS) entry which is preliminary data.</text>
</comment>
<dbReference type="Proteomes" id="UP000886841">
    <property type="component" value="Unassembled WGS sequence"/>
</dbReference>
<dbReference type="PANTHER" id="PTHR11669:SF8">
    <property type="entry name" value="DNA POLYMERASE III SUBUNIT DELTA"/>
    <property type="match status" value="1"/>
</dbReference>
<dbReference type="GO" id="GO:0009360">
    <property type="term" value="C:DNA polymerase III complex"/>
    <property type="evidence" value="ECO:0007669"/>
    <property type="project" value="InterPro"/>
</dbReference>
<dbReference type="GO" id="GO:0006261">
    <property type="term" value="P:DNA-templated DNA replication"/>
    <property type="evidence" value="ECO:0007669"/>
    <property type="project" value="TreeGrafter"/>
</dbReference>
<keyword evidence="4 9" id="KW-0548">Nucleotidyltransferase</keyword>
<comment type="catalytic activity">
    <reaction evidence="7">
        <text>DNA(n) + a 2'-deoxyribonucleoside 5'-triphosphate = DNA(n+1) + diphosphate</text>
        <dbReference type="Rhea" id="RHEA:22508"/>
        <dbReference type="Rhea" id="RHEA-COMP:17339"/>
        <dbReference type="Rhea" id="RHEA-COMP:17340"/>
        <dbReference type="ChEBI" id="CHEBI:33019"/>
        <dbReference type="ChEBI" id="CHEBI:61560"/>
        <dbReference type="ChEBI" id="CHEBI:173112"/>
        <dbReference type="EC" id="2.7.7.7"/>
    </reaction>
</comment>
<dbReference type="SUPFAM" id="SSF52540">
    <property type="entry name" value="P-loop containing nucleoside triphosphate hydrolases"/>
    <property type="match status" value="1"/>
</dbReference>
<dbReference type="GO" id="GO:0003887">
    <property type="term" value="F:DNA-directed DNA polymerase activity"/>
    <property type="evidence" value="ECO:0007669"/>
    <property type="project" value="UniProtKB-KW"/>
</dbReference>
<reference evidence="9" key="2">
    <citation type="journal article" date="2021" name="PeerJ">
        <title>Extensive microbial diversity within the chicken gut microbiome revealed by metagenomics and culture.</title>
        <authorList>
            <person name="Gilroy R."/>
            <person name="Ravi A."/>
            <person name="Getino M."/>
            <person name="Pursley I."/>
            <person name="Horton D.L."/>
            <person name="Alikhan N.F."/>
            <person name="Baker D."/>
            <person name="Gharbi K."/>
            <person name="Hall N."/>
            <person name="Watson M."/>
            <person name="Adriaenssens E.M."/>
            <person name="Foster-Nyarko E."/>
            <person name="Jarju S."/>
            <person name="Secka A."/>
            <person name="Antonio M."/>
            <person name="Oren A."/>
            <person name="Chaudhuri R.R."/>
            <person name="La Ragione R."/>
            <person name="Hildebrand F."/>
            <person name="Pallen M.J."/>
        </authorList>
    </citation>
    <scope>NUCLEOTIDE SEQUENCE</scope>
    <source>
        <strain evidence="9">ChiSxjej1B13-7041</strain>
    </source>
</reference>
<dbReference type="EC" id="2.7.7.7" evidence="1"/>
<protein>
    <recommendedName>
        <fullName evidence="2">DNA polymerase III subunit delta'</fullName>
        <ecNumber evidence="1">2.7.7.7</ecNumber>
    </recommendedName>
</protein>
<dbReference type="InterPro" id="IPR027417">
    <property type="entry name" value="P-loop_NTPase"/>
</dbReference>
<dbReference type="NCBIfam" id="TIGR00678">
    <property type="entry name" value="holB"/>
    <property type="match status" value="1"/>
</dbReference>
<keyword evidence="6" id="KW-0239">DNA-directed DNA polymerase</keyword>
<evidence type="ECO:0000256" key="1">
    <source>
        <dbReference type="ARBA" id="ARBA00012417"/>
    </source>
</evidence>
<evidence type="ECO:0000256" key="7">
    <source>
        <dbReference type="ARBA" id="ARBA00049244"/>
    </source>
</evidence>
<keyword evidence="3 9" id="KW-0808">Transferase</keyword>
<dbReference type="InterPro" id="IPR015199">
    <property type="entry name" value="DNA_pol_III_delta_C"/>
</dbReference>
<dbReference type="SMART" id="SM00382">
    <property type="entry name" value="AAA"/>
    <property type="match status" value="1"/>
</dbReference>
<dbReference type="PANTHER" id="PTHR11669">
    <property type="entry name" value="REPLICATION FACTOR C / DNA POLYMERASE III GAMMA-TAU SUBUNIT"/>
    <property type="match status" value="1"/>
</dbReference>